<evidence type="ECO:0000313" key="3">
    <source>
        <dbReference type="Proteomes" id="UP000504752"/>
    </source>
</evidence>
<reference evidence="2 3" key="1">
    <citation type="submission" date="2020-05" db="EMBL/GenBank/DDBJ databases">
        <title>Actinomyces sp. zg-325.</title>
        <authorList>
            <person name="Yang C."/>
        </authorList>
    </citation>
    <scope>NUCLEOTIDE SEQUENCE [LARGE SCALE GENOMIC DNA]</scope>
    <source>
        <strain evidence="3">zg-325</strain>
    </source>
</reference>
<evidence type="ECO:0000259" key="1">
    <source>
        <dbReference type="Pfam" id="PF01636"/>
    </source>
</evidence>
<keyword evidence="2" id="KW-0808">Transferase</keyword>
<keyword evidence="3" id="KW-1185">Reference proteome</keyword>
<dbReference type="Proteomes" id="UP000504752">
    <property type="component" value="Chromosome"/>
</dbReference>
<gene>
    <name evidence="2" type="ORF">HPC72_03300</name>
</gene>
<sequence>MSNATPTQWPTDEELLEALLPWMLARRWFPLKGDAAPSALRLAHRVDLAPGARDLIVAAPRGDSMGRAPEALIHVPLVLGAPEDLARYAVDGGAPGSEGLLMTDSQGRELALIDGAHHPAFWRAWAEAAAAAGTVLGAEGAAAIAQRAERLRVTTGEQSNTSVIMPAPRAPEQAAGPEDAATGDLIVKLFRVLAPGRNPDVEVPVALARDGWDRVRMPVAWSVVAAPGPDPAGAPSMDTAVACAFIPRADDGFELFCSLAADGGSGPARERALALAADLGATTAQMHAHLRSSLGEAAPQSPEALARALRERADWAMREVPALAEEVPGLGAAIDALLAELALLPALEPACRVHGDYHLGQALHEIGGAERWYVLDFEGEPLRPLAERTRPDQPARDVAGMLRSFDYAWAVGGAGGSASADWLPAVRGAFLNGYRAESARATGTAGSAPADGTGEQGPSGRQSVLLAALELDKALYEAVYEARNRPDWLAIPLRGLAGIVAARSTDQSASHGQAGA</sequence>
<dbReference type="EMBL" id="CP053642">
    <property type="protein sequence ID" value="QKD79406.1"/>
    <property type="molecule type" value="Genomic_DNA"/>
</dbReference>
<accession>A0A6M8B5K7</accession>
<feature type="domain" description="Aminoglycoside phosphotransferase" evidence="1">
    <location>
        <begin position="269"/>
        <end position="410"/>
    </location>
</feature>
<proteinExistence type="predicted"/>
<evidence type="ECO:0000313" key="2">
    <source>
        <dbReference type="EMBL" id="QKD79406.1"/>
    </source>
</evidence>
<protein>
    <submittedName>
        <fullName evidence="2">Phosphotransferase</fullName>
    </submittedName>
</protein>
<dbReference type="SUPFAM" id="SSF56112">
    <property type="entry name" value="Protein kinase-like (PK-like)"/>
    <property type="match status" value="1"/>
</dbReference>
<dbReference type="Gene3D" id="3.90.1200.10">
    <property type="match status" value="1"/>
</dbReference>
<organism evidence="2 3">
    <name type="scientific">Actinomyces marmotae</name>
    <dbReference type="NCBI Taxonomy" id="2737173"/>
    <lineage>
        <taxon>Bacteria</taxon>
        <taxon>Bacillati</taxon>
        <taxon>Actinomycetota</taxon>
        <taxon>Actinomycetes</taxon>
        <taxon>Actinomycetales</taxon>
        <taxon>Actinomycetaceae</taxon>
        <taxon>Actinomyces</taxon>
    </lineage>
</organism>
<dbReference type="AlphaFoldDB" id="A0A6M8B5K7"/>
<dbReference type="RefSeq" id="WP_159524228.1">
    <property type="nucleotide sequence ID" value="NZ_CP053642.1"/>
</dbReference>
<name>A0A6M8B5K7_9ACTO</name>
<dbReference type="GO" id="GO:0016740">
    <property type="term" value="F:transferase activity"/>
    <property type="evidence" value="ECO:0007669"/>
    <property type="project" value="UniProtKB-KW"/>
</dbReference>
<dbReference type="InterPro" id="IPR002575">
    <property type="entry name" value="Aminoglycoside_PTrfase"/>
</dbReference>
<dbReference type="KEGG" id="amam:HPC72_03300"/>
<dbReference type="Pfam" id="PF01636">
    <property type="entry name" value="APH"/>
    <property type="match status" value="1"/>
</dbReference>
<dbReference type="InterPro" id="IPR011009">
    <property type="entry name" value="Kinase-like_dom_sf"/>
</dbReference>